<evidence type="ECO:0000313" key="1">
    <source>
        <dbReference type="EMBL" id="HHV69223.1"/>
    </source>
</evidence>
<organism evidence="1 2">
    <name type="scientific">Brucella intermedia</name>
    <dbReference type="NCBI Taxonomy" id="94625"/>
    <lineage>
        <taxon>Bacteria</taxon>
        <taxon>Pseudomonadati</taxon>
        <taxon>Pseudomonadota</taxon>
        <taxon>Alphaproteobacteria</taxon>
        <taxon>Hyphomicrobiales</taxon>
        <taxon>Brucellaceae</taxon>
        <taxon>Brucella/Ochrobactrum group</taxon>
        <taxon>Brucella</taxon>
    </lineage>
</organism>
<proteinExistence type="predicted"/>
<reference evidence="1 2" key="1">
    <citation type="journal article" date="2020" name="Biotechnol. Biofuels">
        <title>New insights from the biogas microbiome by comprehensive genome-resolved metagenomics of nearly 1600 species originating from multiple anaerobic digesters.</title>
        <authorList>
            <person name="Campanaro S."/>
            <person name="Treu L."/>
            <person name="Rodriguez-R L.M."/>
            <person name="Kovalovszki A."/>
            <person name="Ziels R.M."/>
            <person name="Maus I."/>
            <person name="Zhu X."/>
            <person name="Kougias P.G."/>
            <person name="Basile A."/>
            <person name="Luo G."/>
            <person name="Schluter A."/>
            <person name="Konstantinidis K.T."/>
            <person name="Angelidaki I."/>
        </authorList>
    </citation>
    <scope>NUCLEOTIDE SEQUENCE [LARGE SCALE GENOMIC DNA]</scope>
    <source>
        <strain evidence="1">AS04akNAM_66</strain>
    </source>
</reference>
<protein>
    <submittedName>
        <fullName evidence="1">Uncharacterized protein</fullName>
    </submittedName>
</protein>
<comment type="caution">
    <text evidence="1">The sequence shown here is derived from an EMBL/GenBank/DDBJ whole genome shotgun (WGS) entry which is preliminary data.</text>
</comment>
<gene>
    <name evidence="1" type="ORF">GXX48_16470</name>
</gene>
<sequence length="62" mass="7232">MCFSLHVLAGTLYEETLSQIFAPHFLMDKIMHLVRSPFHEALPEEERIYEPLWQSTSSVHGM</sequence>
<name>A0A6N6R153_9HYPH</name>
<dbReference type="AlphaFoldDB" id="A0A6N6R153"/>
<evidence type="ECO:0000313" key="2">
    <source>
        <dbReference type="Proteomes" id="UP000551563"/>
    </source>
</evidence>
<accession>A0A6N6R153</accession>
<dbReference type="Proteomes" id="UP000551563">
    <property type="component" value="Unassembled WGS sequence"/>
</dbReference>
<dbReference type="EMBL" id="DUMN01000463">
    <property type="protein sequence ID" value="HHV69223.1"/>
    <property type="molecule type" value="Genomic_DNA"/>
</dbReference>